<dbReference type="Proteomes" id="UP000250235">
    <property type="component" value="Unassembled WGS sequence"/>
</dbReference>
<feature type="short sequence motif" description="VHIID" evidence="3">
    <location>
        <begin position="285"/>
        <end position="289"/>
    </location>
</feature>
<dbReference type="InterPro" id="IPR005202">
    <property type="entry name" value="TF_GRAS"/>
</dbReference>
<accession>A0A2Z7A781</accession>
<protein>
    <submittedName>
        <fullName evidence="4">Scarecrow-like protein 1-like</fullName>
    </submittedName>
</protein>
<proteinExistence type="inferred from homology"/>
<reference evidence="4 5" key="1">
    <citation type="journal article" date="2015" name="Proc. Natl. Acad. Sci. U.S.A.">
        <title>The resurrection genome of Boea hygrometrica: A blueprint for survival of dehydration.</title>
        <authorList>
            <person name="Xiao L."/>
            <person name="Yang G."/>
            <person name="Zhang L."/>
            <person name="Yang X."/>
            <person name="Zhao S."/>
            <person name="Ji Z."/>
            <person name="Zhou Q."/>
            <person name="Hu M."/>
            <person name="Wang Y."/>
            <person name="Chen M."/>
            <person name="Xu Y."/>
            <person name="Jin H."/>
            <person name="Xiao X."/>
            <person name="Hu G."/>
            <person name="Bao F."/>
            <person name="Hu Y."/>
            <person name="Wan P."/>
            <person name="Li L."/>
            <person name="Deng X."/>
            <person name="Kuang T."/>
            <person name="Xiang C."/>
            <person name="Zhu J.K."/>
            <person name="Oliver M.J."/>
            <person name="He Y."/>
        </authorList>
    </citation>
    <scope>NUCLEOTIDE SEQUENCE [LARGE SCALE GENOMIC DNA]</scope>
    <source>
        <strain evidence="5">cv. XS01</strain>
    </source>
</reference>
<dbReference type="PROSITE" id="PS50985">
    <property type="entry name" value="GRAS"/>
    <property type="match status" value="1"/>
</dbReference>
<keyword evidence="1" id="KW-0805">Transcription regulation</keyword>
<evidence type="ECO:0000313" key="5">
    <source>
        <dbReference type="Proteomes" id="UP000250235"/>
    </source>
</evidence>
<comment type="similarity">
    <text evidence="3">Belongs to the GRAS family.</text>
</comment>
<evidence type="ECO:0000256" key="3">
    <source>
        <dbReference type="PROSITE-ProRule" id="PRU01191"/>
    </source>
</evidence>
<sequence length="547" mass="61134">MSLVRSAALFGSHELGSLKDVNENSGLSSSTFDSRNQGMIYPGESYSSDGFDPNYFLHSPSEELACTNNPFISSLVAARHNAYEFNYDMEYLNSPSPDAIDFDEDKMSLKLQEFEKALRNDSEGHRDHSMEIDYEEIDATCPYEMLNDSPKESSSSDSNLSRISCCKDLSVSTPQDTKSLLFQCADAIHCGDLENASCIINLLRQRVSIQGDPSERLAAYMVEALAARMATSGKGLYKALKCKEAPSLEQLSAMQILFEGCPCFRFGFMVANGAMLEAFKDENMVHIVDFDINQGSQYYTLLTSLAKVPGKRPHVRLTGVDDPESVQRTVGGLKIIGQRLELLAKDLKLSFKFDAVAAETALISPSMLDCQPGEALIVNFAFQLHHMPDESVSTVNLRDQLLRMVKGLNPKLVTLVEQDVNTNTAPFLPRFAEAYSYYSAVFESLDAALGRDGQDRMNVEKQCLARDIINVVACEGAERIERYEVAGKWRARMSMAGFTSCPISRNVKDEIRELIKRYSDRYKVKEEIGALHFGWKDKMLIFSSAWR</sequence>
<dbReference type="AlphaFoldDB" id="A0A2Z7A781"/>
<dbReference type="OrthoDB" id="615187at2759"/>
<feature type="region of interest" description="SAW" evidence="3">
    <location>
        <begin position="473"/>
        <end position="547"/>
    </location>
</feature>
<feature type="region of interest" description="VHIID" evidence="3">
    <location>
        <begin position="254"/>
        <end position="319"/>
    </location>
</feature>
<evidence type="ECO:0000313" key="4">
    <source>
        <dbReference type="EMBL" id="KZV17346.1"/>
    </source>
</evidence>
<keyword evidence="2" id="KW-0804">Transcription</keyword>
<comment type="caution">
    <text evidence="3">Lacks conserved residue(s) required for the propagation of feature annotation.</text>
</comment>
<gene>
    <name evidence="4" type="ORF">F511_22021</name>
</gene>
<evidence type="ECO:0000256" key="1">
    <source>
        <dbReference type="ARBA" id="ARBA00023015"/>
    </source>
</evidence>
<keyword evidence="5" id="KW-1185">Reference proteome</keyword>
<name>A0A2Z7A781_9LAMI</name>
<organism evidence="4 5">
    <name type="scientific">Dorcoceras hygrometricum</name>
    <dbReference type="NCBI Taxonomy" id="472368"/>
    <lineage>
        <taxon>Eukaryota</taxon>
        <taxon>Viridiplantae</taxon>
        <taxon>Streptophyta</taxon>
        <taxon>Embryophyta</taxon>
        <taxon>Tracheophyta</taxon>
        <taxon>Spermatophyta</taxon>
        <taxon>Magnoliopsida</taxon>
        <taxon>eudicotyledons</taxon>
        <taxon>Gunneridae</taxon>
        <taxon>Pentapetalae</taxon>
        <taxon>asterids</taxon>
        <taxon>lamiids</taxon>
        <taxon>Lamiales</taxon>
        <taxon>Gesneriaceae</taxon>
        <taxon>Didymocarpoideae</taxon>
        <taxon>Trichosporeae</taxon>
        <taxon>Loxocarpinae</taxon>
        <taxon>Dorcoceras</taxon>
    </lineage>
</organism>
<evidence type="ECO:0000256" key="2">
    <source>
        <dbReference type="ARBA" id="ARBA00023163"/>
    </source>
</evidence>
<dbReference type="Pfam" id="PF03514">
    <property type="entry name" value="GRAS"/>
    <property type="match status" value="1"/>
</dbReference>
<dbReference type="EMBL" id="KV018436">
    <property type="protein sequence ID" value="KZV17346.1"/>
    <property type="molecule type" value="Genomic_DNA"/>
</dbReference>
<feature type="region of interest" description="Leucine repeat I (LRI)" evidence="3">
    <location>
        <begin position="175"/>
        <end position="235"/>
    </location>
</feature>
<dbReference type="PANTHER" id="PTHR31636">
    <property type="entry name" value="OSJNBA0084A10.13 PROTEIN-RELATED"/>
    <property type="match status" value="1"/>
</dbReference>